<comment type="caution">
    <text evidence="2">The sequence shown here is derived from an EMBL/GenBank/DDBJ whole genome shotgun (WGS) entry which is preliminary data.</text>
</comment>
<dbReference type="OrthoDB" id="1262810at2759"/>
<dbReference type="Pfam" id="PF25794">
    <property type="entry name" value="SACS"/>
    <property type="match status" value="1"/>
</dbReference>
<dbReference type="SUPFAM" id="SSF55874">
    <property type="entry name" value="ATPase domain of HSP90 chaperone/DNA topoisomerase II/histidine kinase"/>
    <property type="match status" value="2"/>
</dbReference>
<dbReference type="NCBIfam" id="NF047352">
    <property type="entry name" value="P_loop_sacsin"/>
    <property type="match status" value="1"/>
</dbReference>
<dbReference type="EMBL" id="SMOL01000148">
    <property type="protein sequence ID" value="KAB2627747.1"/>
    <property type="molecule type" value="Genomic_DNA"/>
</dbReference>
<evidence type="ECO:0000259" key="1">
    <source>
        <dbReference type="Pfam" id="PF25794"/>
    </source>
</evidence>
<dbReference type="InterPro" id="IPR052957">
    <property type="entry name" value="Auxin_embryo_med"/>
</dbReference>
<dbReference type="InterPro" id="IPR036890">
    <property type="entry name" value="HATPase_C_sf"/>
</dbReference>
<reference evidence="2 3" key="1">
    <citation type="submission" date="2019-09" db="EMBL/GenBank/DDBJ databases">
        <authorList>
            <person name="Ou C."/>
        </authorList>
    </citation>
    <scope>NUCLEOTIDE SEQUENCE [LARGE SCALE GENOMIC DNA]</scope>
    <source>
        <strain evidence="2">S2</strain>
        <tissue evidence="2">Leaf</tissue>
    </source>
</reference>
<name>A0A5N5HLQ4_9ROSA</name>
<proteinExistence type="predicted"/>
<reference evidence="2 3" key="3">
    <citation type="submission" date="2019-11" db="EMBL/GenBank/DDBJ databases">
        <title>A de novo genome assembly of a pear dwarfing rootstock.</title>
        <authorList>
            <person name="Wang F."/>
            <person name="Wang J."/>
            <person name="Li S."/>
            <person name="Zhang Y."/>
            <person name="Fang M."/>
            <person name="Ma L."/>
            <person name="Zhao Y."/>
            <person name="Jiang S."/>
        </authorList>
    </citation>
    <scope>NUCLEOTIDE SEQUENCE [LARGE SCALE GENOMIC DNA]</scope>
    <source>
        <strain evidence="2">S2</strain>
        <tissue evidence="2">Leaf</tissue>
    </source>
</reference>
<dbReference type="PANTHER" id="PTHR32387:SF11">
    <property type="entry name" value="PROTEIN NO VEIN C-TERMINAL DOMAIN-CONTAINING PROTEIN"/>
    <property type="match status" value="1"/>
</dbReference>
<dbReference type="Gene3D" id="3.30.565.10">
    <property type="entry name" value="Histidine kinase-like ATPase, C-terminal domain"/>
    <property type="match status" value="2"/>
</dbReference>
<dbReference type="Proteomes" id="UP000327157">
    <property type="component" value="Chromosome 8"/>
</dbReference>
<organism evidence="2 3">
    <name type="scientific">Pyrus ussuriensis x Pyrus communis</name>
    <dbReference type="NCBI Taxonomy" id="2448454"/>
    <lineage>
        <taxon>Eukaryota</taxon>
        <taxon>Viridiplantae</taxon>
        <taxon>Streptophyta</taxon>
        <taxon>Embryophyta</taxon>
        <taxon>Tracheophyta</taxon>
        <taxon>Spermatophyta</taxon>
        <taxon>Magnoliopsida</taxon>
        <taxon>eudicotyledons</taxon>
        <taxon>Gunneridae</taxon>
        <taxon>Pentapetalae</taxon>
        <taxon>rosids</taxon>
        <taxon>fabids</taxon>
        <taxon>Rosales</taxon>
        <taxon>Rosaceae</taxon>
        <taxon>Amygdaloideae</taxon>
        <taxon>Maleae</taxon>
        <taxon>Pyrus</taxon>
    </lineage>
</organism>
<sequence length="2284" mass="256645">MKPSAAEKALHSAKPHIEEIRTKKFSIGKTRPNPLTLDLHHAVTSLSAELYQKDIHFLMELIQNAEDNEYKKGVEPTLEFVLTKKDITGSGAPATLLVFNNEVGFSRSNIDSICSVGRSPKKGKRHLGFIGEKGKFISKLNVEILDDEIIGEEPNKDCSIGYIVPEWVSGEPALSSILDVYGVTKVVPATTIVLPLKPEKVETVRAQLLRLHPELLLFLSKVNRVYVRGCDPKAANGVTTISICTGTDLMNVCDKTANARVIELLVKEKMGASEEKCKYYLRRQAFPVKPANRVNTRMNVEEWVITLAFPFGNRLRRGTSFVGVFAFQPTAMVLILIAENLTLPADPSSRTSNCFFLILKCIRSLGSEADGLIERILVLDALQRLCPAETVLLPDAIWGSLLSTLEVPVIDELYYRNEIKHFVDELNAMGVGVDSARATDLVATQFDSLLHSSSGLAPETVMALLGCIRELSQTMPLPCPELTWLSSEQWLKTRHGYRSPSESIIFSSKWGSISWFVDLPIIDDTNNGIGIYKFRDELQKLGVITDFEGGALFVAKGLRIPFEAELVGADGMVSLLECIKSLMSRPPDELLLTDFLNNIAKSRCLKTGAGYKTPEECILFDPAWESILKRSDAPKITIDEKFYRTDILAYKDQLRVTSLSAELYQKDIHFLMELIQNAEDNEYEEGVEPTLEFVMTKKDITGSGAPATLLVFNNEVGFSRKNMDSICSVGRSTKKGKRQQGFIGEKGIGFKSVFLVSSQPWIFSNGYRVRFTEEPNQYCGIRYVVPEFVTRKPYLSRICNAYGSNKILPTTIFVLPLKPDKVEAVRAQLSDLHPEILLFLSKIKQLYVRGFDSGKADDVSTISIFSETEYMDLGDERANSRVVQLSVKETECRLCKYYLWRESFPVKPGNRVSVRMDVEEWVITLAFPFGERLRRGTSSVGIFAFLPTAMVTNFSFVIQDDFILSSSRESIMLGNLWNSGILECVPSSFVNAFQSYVKDLSLFTSVDQAFWFLPAQVSPIPAFDNLRESIRTRLRCLPIVPCEMISSERFSFKCPQNTVRVLPKFRDIAVRIWSQGAVLCELSSFLMHSSCDLDKYNEVLDFLRVESAGGSWYGKYIKSCNLVLLSDEVYIDILNFIADNKKFSKSIKTIPLLKYINWEGNMELCTVAKGAVEAPQLRYATKLELHTWLSKCNMEFGCPDNVYFVPSSTQKALVNHCIKMKKPNLTGSSSLSNWLHDHAGKEQNLAFPLAIFLHHSHKKCFLTDYNLSDLGSWIPIINGAGHVSRQRTEALVPASGSKGVKLFGPQNPFVEQKYVDIGDVYAKSSMFLGESTPEKELLGFVVKISKAVDLPELCPPDAVLQLASHELSSEQAFLLLDWIRLHRTKGSSLPTKFIESIQNGKWMKTYSGYKSPRQAILPDETGKDIFGTMNHVLNDIFILDLGFYMNRIYLYQDELKFLGVALGSYDVGRLLTNCFASLASPGMSKECAYSLLTFINFSRGRSVVDDDWLAVMKGKKWLKTHRGYSSPGSSILLQSEMEAEICLKLTNLPVVDEAFYGSRLGSFLPELRLLGVTYGVDEVQILVAKKVTLPSNLSTMTGGCGLFVLKCIRCLGSEASGLIKQIQCQPWIKTTVGFKCPSETVLPDPRWGCLFSILQVPAIDVLYYGNAIRNFDKELNAMGVVVDSPGTIKMFADQFNSLLSSSSLAAANVMSLLGCIREPRQTILIQCSELEWWLCEKWLKTRHGYRTPAESIISNSKWGSISSFIDLPLIDDVYHGIGIYKFKDELQMLGVISDFEQGAPLVAKGLHSPIDAELLTADGILSLLDCIKYLMLWSLDDPQLGEFLMTVGKSRWLKTMNGYNTPEDCILFDRSWESILSRSDAPIIDEAFYGTNISVYKDQLRVYWREVIDKCNSQLWIPNQKSTGLWAKSQDCVLHDTKNLFISCLFSLDKFYNKELLPLFSSAYGVALNPSFSHYLQLWSTWALRGNSQVTVVECSSFWEYVAANWNQQLRDTLKQKLTKVPATMSGLEKIHLIRRKEVFIADDLRLKKIFSGCDKVPLFVWFPKSHSLSYIYPGRLQAIYESLGVRKISDSVKCKVNSIESNGLIGRGLVKIILAFLAGPEVYMSLYNRHEAANSVIMLSVYKSDKQIQVCYQLMPSAATTVEVKKQKLVLWEKDSQRLLIYKSGYEGRRNDLEFVTFFIIELAQELLAAAKPTAADKLSKLIQMGFMFDFSEGELFVEDEQFLDAAFITSGELGRVYEKRSGTKLEQLGPSTTMPLCKKQRQ</sequence>
<reference evidence="3" key="2">
    <citation type="submission" date="2019-10" db="EMBL/GenBank/DDBJ databases">
        <title>A de novo genome assembly of a pear dwarfing rootstock.</title>
        <authorList>
            <person name="Wang F."/>
            <person name="Wang J."/>
            <person name="Li S."/>
            <person name="Zhang Y."/>
            <person name="Fang M."/>
            <person name="Ma L."/>
            <person name="Zhao Y."/>
            <person name="Jiang S."/>
        </authorList>
    </citation>
    <scope>NUCLEOTIDE SEQUENCE [LARGE SCALE GENOMIC DNA]</scope>
</reference>
<evidence type="ECO:0000313" key="3">
    <source>
        <dbReference type="Proteomes" id="UP000327157"/>
    </source>
</evidence>
<accession>A0A5N5HLQ4</accession>
<evidence type="ECO:0000313" key="2">
    <source>
        <dbReference type="EMBL" id="KAB2627747.1"/>
    </source>
</evidence>
<dbReference type="PANTHER" id="PTHR32387">
    <property type="entry name" value="WU:FJ29H11"/>
    <property type="match status" value="1"/>
</dbReference>
<feature type="domain" description="Sacsin/Nov" evidence="1">
    <location>
        <begin position="664"/>
        <end position="767"/>
    </location>
</feature>
<gene>
    <name evidence="2" type="ORF">D8674_032542</name>
</gene>
<protein>
    <recommendedName>
        <fullName evidence="1">Sacsin/Nov domain-containing protein</fullName>
    </recommendedName>
</protein>
<dbReference type="InterPro" id="IPR058210">
    <property type="entry name" value="SACS/Nov_dom"/>
</dbReference>
<keyword evidence="3" id="KW-1185">Reference proteome</keyword>